<keyword evidence="3" id="KW-1185">Reference proteome</keyword>
<feature type="domain" description="MULE transposase" evidence="1">
    <location>
        <begin position="41"/>
        <end position="118"/>
    </location>
</feature>
<evidence type="ECO:0000313" key="3">
    <source>
        <dbReference type="Proteomes" id="UP001497516"/>
    </source>
</evidence>
<accession>A0AAV2GIX5</accession>
<reference evidence="2 3" key="1">
    <citation type="submission" date="2024-04" db="EMBL/GenBank/DDBJ databases">
        <authorList>
            <person name="Fracassetti M."/>
        </authorList>
    </citation>
    <scope>NUCLEOTIDE SEQUENCE [LARGE SCALE GENOMIC DNA]</scope>
</reference>
<gene>
    <name evidence="2" type="ORF">LTRI10_LOCUS50088</name>
</gene>
<sequence>MPTLVIDWVRVHSTQPGHSIFQRVFWAYGPCIDGFKNFPSVMVVDGTFLTGKYKGVLLMASSFDGRNKIFPIAFAIVENENTDSWPWFISHVQGLTDRNDVCIISDRHAGLYEAMNNIGITVDRQTAQYHNVL</sequence>
<dbReference type="Pfam" id="PF10551">
    <property type="entry name" value="MULE"/>
    <property type="match status" value="1"/>
</dbReference>
<proteinExistence type="predicted"/>
<evidence type="ECO:0000313" key="2">
    <source>
        <dbReference type="EMBL" id="CAL1410688.1"/>
    </source>
</evidence>
<dbReference type="EMBL" id="OZ034822">
    <property type="protein sequence ID" value="CAL1410688.1"/>
    <property type="molecule type" value="Genomic_DNA"/>
</dbReference>
<dbReference type="Proteomes" id="UP001497516">
    <property type="component" value="Chromosome 9"/>
</dbReference>
<protein>
    <recommendedName>
        <fullName evidence="1">MULE transposase domain-containing protein</fullName>
    </recommendedName>
</protein>
<dbReference type="InterPro" id="IPR018289">
    <property type="entry name" value="MULE_transposase_dom"/>
</dbReference>
<organism evidence="2 3">
    <name type="scientific">Linum trigynum</name>
    <dbReference type="NCBI Taxonomy" id="586398"/>
    <lineage>
        <taxon>Eukaryota</taxon>
        <taxon>Viridiplantae</taxon>
        <taxon>Streptophyta</taxon>
        <taxon>Embryophyta</taxon>
        <taxon>Tracheophyta</taxon>
        <taxon>Spermatophyta</taxon>
        <taxon>Magnoliopsida</taxon>
        <taxon>eudicotyledons</taxon>
        <taxon>Gunneridae</taxon>
        <taxon>Pentapetalae</taxon>
        <taxon>rosids</taxon>
        <taxon>fabids</taxon>
        <taxon>Malpighiales</taxon>
        <taxon>Linaceae</taxon>
        <taxon>Linum</taxon>
    </lineage>
</organism>
<dbReference type="AlphaFoldDB" id="A0AAV2GIX5"/>
<dbReference type="PANTHER" id="PTHR31973:SF195">
    <property type="entry name" value="MUDR FAMILY TRANSPOSASE"/>
    <property type="match status" value="1"/>
</dbReference>
<name>A0AAV2GIX5_9ROSI</name>
<dbReference type="PANTHER" id="PTHR31973">
    <property type="entry name" value="POLYPROTEIN, PUTATIVE-RELATED"/>
    <property type="match status" value="1"/>
</dbReference>
<evidence type="ECO:0000259" key="1">
    <source>
        <dbReference type="Pfam" id="PF10551"/>
    </source>
</evidence>